<proteinExistence type="predicted"/>
<sequence length="121" mass="11770">MKRDGGDGDGDGGRREGEVGGSGCSGVTDAGNGGNATTGAAHQNAGVLNGGGNKDSGLTTVTTAEGEMPLVTEAAPSPVWLAVTRCGYLVLGFVVGVAAAATAMLFLKRAGPPPQLCVVPT</sequence>
<comment type="caution">
    <text evidence="3">The sequence shown here is derived from an EMBL/GenBank/DDBJ whole genome shotgun (WGS) entry which is preliminary data.</text>
</comment>
<evidence type="ECO:0000256" key="2">
    <source>
        <dbReference type="SAM" id="Phobius"/>
    </source>
</evidence>
<dbReference type="AlphaFoldDB" id="A0A8J5RK97"/>
<dbReference type="Proteomes" id="UP000729402">
    <property type="component" value="Unassembled WGS sequence"/>
</dbReference>
<reference evidence="3" key="2">
    <citation type="submission" date="2021-02" db="EMBL/GenBank/DDBJ databases">
        <authorList>
            <person name="Kimball J.A."/>
            <person name="Haas M.W."/>
            <person name="Macchietto M."/>
            <person name="Kono T."/>
            <person name="Duquette J."/>
            <person name="Shao M."/>
        </authorList>
    </citation>
    <scope>NUCLEOTIDE SEQUENCE</scope>
    <source>
        <tissue evidence="3">Fresh leaf tissue</tissue>
    </source>
</reference>
<accession>A0A8J5RK97</accession>
<protein>
    <submittedName>
        <fullName evidence="3">Uncharacterized protein</fullName>
    </submittedName>
</protein>
<keyword evidence="2" id="KW-0812">Transmembrane</keyword>
<gene>
    <name evidence="3" type="ORF">GUJ93_ZPchr0008g12993</name>
</gene>
<feature type="transmembrane region" description="Helical" evidence="2">
    <location>
        <begin position="87"/>
        <end position="107"/>
    </location>
</feature>
<reference evidence="3" key="1">
    <citation type="journal article" date="2021" name="bioRxiv">
        <title>Whole Genome Assembly and Annotation of Northern Wild Rice, Zizania palustris L., Supports a Whole Genome Duplication in the Zizania Genus.</title>
        <authorList>
            <person name="Haas M."/>
            <person name="Kono T."/>
            <person name="Macchietto M."/>
            <person name="Millas R."/>
            <person name="McGilp L."/>
            <person name="Shao M."/>
            <person name="Duquette J."/>
            <person name="Hirsch C.N."/>
            <person name="Kimball J."/>
        </authorList>
    </citation>
    <scope>NUCLEOTIDE SEQUENCE</scope>
    <source>
        <tissue evidence="3">Fresh leaf tissue</tissue>
    </source>
</reference>
<keyword evidence="4" id="KW-1185">Reference proteome</keyword>
<feature type="compositionally biased region" description="Low complexity" evidence="1">
    <location>
        <begin position="37"/>
        <end position="46"/>
    </location>
</feature>
<feature type="region of interest" description="Disordered" evidence="1">
    <location>
        <begin position="1"/>
        <end position="60"/>
    </location>
</feature>
<keyword evidence="2" id="KW-1133">Transmembrane helix</keyword>
<evidence type="ECO:0000256" key="1">
    <source>
        <dbReference type="SAM" id="MobiDB-lite"/>
    </source>
</evidence>
<evidence type="ECO:0000313" key="3">
    <source>
        <dbReference type="EMBL" id="KAG8046525.1"/>
    </source>
</evidence>
<organism evidence="3 4">
    <name type="scientific">Zizania palustris</name>
    <name type="common">Northern wild rice</name>
    <dbReference type="NCBI Taxonomy" id="103762"/>
    <lineage>
        <taxon>Eukaryota</taxon>
        <taxon>Viridiplantae</taxon>
        <taxon>Streptophyta</taxon>
        <taxon>Embryophyta</taxon>
        <taxon>Tracheophyta</taxon>
        <taxon>Spermatophyta</taxon>
        <taxon>Magnoliopsida</taxon>
        <taxon>Liliopsida</taxon>
        <taxon>Poales</taxon>
        <taxon>Poaceae</taxon>
        <taxon>BOP clade</taxon>
        <taxon>Oryzoideae</taxon>
        <taxon>Oryzeae</taxon>
        <taxon>Zizaniinae</taxon>
        <taxon>Zizania</taxon>
    </lineage>
</organism>
<name>A0A8J5RK97_ZIZPA</name>
<dbReference type="EMBL" id="JAAALK010000290">
    <property type="protein sequence ID" value="KAG8046525.1"/>
    <property type="molecule type" value="Genomic_DNA"/>
</dbReference>
<feature type="compositionally biased region" description="Basic and acidic residues" evidence="1">
    <location>
        <begin position="1"/>
        <end position="18"/>
    </location>
</feature>
<evidence type="ECO:0000313" key="4">
    <source>
        <dbReference type="Proteomes" id="UP000729402"/>
    </source>
</evidence>
<keyword evidence="2" id="KW-0472">Membrane</keyword>